<evidence type="ECO:0000313" key="3">
    <source>
        <dbReference type="Proteomes" id="UP000016568"/>
    </source>
</evidence>
<dbReference type="Proteomes" id="UP000016568">
    <property type="component" value="Unassembled WGS sequence"/>
</dbReference>
<accession>U3A782</accession>
<dbReference type="KEGG" id="ntd:EGO55_07385"/>
<feature type="chain" id="PRO_5030177895" evidence="1">
    <location>
        <begin position="30"/>
        <end position="257"/>
    </location>
</feature>
<evidence type="ECO:0000313" key="2">
    <source>
        <dbReference type="EMBL" id="GAD50608.1"/>
    </source>
</evidence>
<dbReference type="EMBL" id="BASZ01000010">
    <property type="protein sequence ID" value="GAD50608.1"/>
    <property type="molecule type" value="Genomic_DNA"/>
</dbReference>
<dbReference type="AlphaFoldDB" id="U3A782"/>
<feature type="signal peptide" evidence="1">
    <location>
        <begin position="1"/>
        <end position="29"/>
    </location>
</feature>
<name>U3A782_9SPHN</name>
<sequence length="257" mass="27914">MKRSFRHRLFVPVAAALLLTGYATGPLRADDGANAAAPADPYGALYDAIQGAANPEQSIDNAIETLKKAFVSQSPDMAAAEGLYPGLMDRIGGAMRPYMLQHSLNTTALYKPRYIALFKAELTPDEAARLATFYRKPAMQKLLTTMVEHTDYNAMLGDIGTYDQPAQLSEVTRDVEGATNRSIATMTRSEIEEMSALNKSDPRLLQKLAALKPNILKLRTELENAPMDPKLEADFAAAIDKAIDDHFAAGDAAQPTP</sequence>
<organism evidence="2 3">
    <name type="scientific">Caenibius tardaugens NBRC 16725</name>
    <dbReference type="NCBI Taxonomy" id="1219035"/>
    <lineage>
        <taxon>Bacteria</taxon>
        <taxon>Pseudomonadati</taxon>
        <taxon>Pseudomonadota</taxon>
        <taxon>Alphaproteobacteria</taxon>
        <taxon>Sphingomonadales</taxon>
        <taxon>Erythrobacteraceae</taxon>
        <taxon>Caenibius</taxon>
    </lineage>
</organism>
<evidence type="ECO:0000256" key="1">
    <source>
        <dbReference type="SAM" id="SignalP"/>
    </source>
</evidence>
<comment type="caution">
    <text evidence="2">The sequence shown here is derived from an EMBL/GenBank/DDBJ whole genome shotgun (WGS) entry which is preliminary data.</text>
</comment>
<protein>
    <submittedName>
        <fullName evidence="2">Uncharacterized protein</fullName>
    </submittedName>
</protein>
<keyword evidence="3" id="KW-1185">Reference proteome</keyword>
<reference evidence="2 3" key="1">
    <citation type="submission" date="2013-09" db="EMBL/GenBank/DDBJ databases">
        <title>Whole genome shotgun sequence of Novosphingobium tardaugens NBRC 16725.</title>
        <authorList>
            <person name="Isaki S."/>
            <person name="Hosoyama A."/>
            <person name="Tsuchikane K."/>
            <person name="Katsumata H."/>
            <person name="Ando Y."/>
            <person name="Yamazaki S."/>
            <person name="Fujita N."/>
        </authorList>
    </citation>
    <scope>NUCLEOTIDE SEQUENCE [LARGE SCALE GENOMIC DNA]</scope>
    <source>
        <strain evidence="2 3">NBRC 16725</strain>
    </source>
</reference>
<keyword evidence="1" id="KW-0732">Signal</keyword>
<gene>
    <name evidence="2" type="ORF">NT2_10_00530</name>
</gene>
<dbReference type="RefSeq" id="WP_021691426.1">
    <property type="nucleotide sequence ID" value="NZ_BASZ01000010.1"/>
</dbReference>
<proteinExistence type="predicted"/>
<dbReference type="OrthoDB" id="10019357at2"/>